<reference evidence="2" key="1">
    <citation type="journal article" date="2023" name="Science">
        <title>Elucidation of the pathway for biosynthesis of saponin adjuvants from the soapbark tree.</title>
        <authorList>
            <person name="Reed J."/>
            <person name="Orme A."/>
            <person name="El-Demerdash A."/>
            <person name="Owen C."/>
            <person name="Martin L.B.B."/>
            <person name="Misra R.C."/>
            <person name="Kikuchi S."/>
            <person name="Rejzek M."/>
            <person name="Martin A.C."/>
            <person name="Harkess A."/>
            <person name="Leebens-Mack J."/>
            <person name="Louveau T."/>
            <person name="Stephenson M.J."/>
            <person name="Osbourn A."/>
        </authorList>
    </citation>
    <scope>NUCLEOTIDE SEQUENCE</scope>
    <source>
        <strain evidence="2">S10</strain>
    </source>
</reference>
<dbReference type="InterPro" id="IPR006064">
    <property type="entry name" value="Glycosidase"/>
</dbReference>
<keyword evidence="3" id="KW-1185">Reference proteome</keyword>
<gene>
    <name evidence="2" type="ORF">O6P43_009901</name>
</gene>
<sequence length="187" mass="21518">MPYQLKMGQLVKEHPDCVLIALKRAKQFCHWPCLHPPRLEKLDLLKGLNFVVASSSTIGHIYVSAKQMRNLFYHYCIATPSDKISLATNIRPDNCKLSLEEVRRVHNCASPGHYEKTSAVKFFTAILISNSFSKPVKHTTTNKDGNMTAYEFWQWRAENFIPYDLLLVGRVLFYHQDGTKPLPIDRP</sequence>
<dbReference type="Proteomes" id="UP001163823">
    <property type="component" value="Chromosome 4"/>
</dbReference>
<evidence type="ECO:0000313" key="2">
    <source>
        <dbReference type="EMBL" id="KAJ7971939.1"/>
    </source>
</evidence>
<dbReference type="AlphaFoldDB" id="A0AAD7PZA4"/>
<evidence type="ECO:0000259" key="1">
    <source>
        <dbReference type="Pfam" id="PF02027"/>
    </source>
</evidence>
<name>A0AAD7PZA4_QUISA</name>
<proteinExistence type="predicted"/>
<dbReference type="KEGG" id="qsa:O6P43_009901"/>
<dbReference type="Pfam" id="PF02027">
    <property type="entry name" value="RolB_RolC"/>
    <property type="match status" value="1"/>
</dbReference>
<protein>
    <submittedName>
        <fullName evidence="2">Protein-tyrosine phosphatase rolB</fullName>
    </submittedName>
</protein>
<feature type="domain" description="Cytokinin glycosidase" evidence="1">
    <location>
        <begin position="23"/>
        <end position="170"/>
    </location>
</feature>
<evidence type="ECO:0000313" key="3">
    <source>
        <dbReference type="Proteomes" id="UP001163823"/>
    </source>
</evidence>
<dbReference type="EMBL" id="JARAOO010000004">
    <property type="protein sequence ID" value="KAJ7971939.1"/>
    <property type="molecule type" value="Genomic_DNA"/>
</dbReference>
<comment type="caution">
    <text evidence="2">The sequence shown here is derived from an EMBL/GenBank/DDBJ whole genome shotgun (WGS) entry which is preliminary data.</text>
</comment>
<organism evidence="2 3">
    <name type="scientific">Quillaja saponaria</name>
    <name type="common">Soap bark tree</name>
    <dbReference type="NCBI Taxonomy" id="32244"/>
    <lineage>
        <taxon>Eukaryota</taxon>
        <taxon>Viridiplantae</taxon>
        <taxon>Streptophyta</taxon>
        <taxon>Embryophyta</taxon>
        <taxon>Tracheophyta</taxon>
        <taxon>Spermatophyta</taxon>
        <taxon>Magnoliopsida</taxon>
        <taxon>eudicotyledons</taxon>
        <taxon>Gunneridae</taxon>
        <taxon>Pentapetalae</taxon>
        <taxon>rosids</taxon>
        <taxon>fabids</taxon>
        <taxon>Fabales</taxon>
        <taxon>Quillajaceae</taxon>
        <taxon>Quillaja</taxon>
    </lineage>
</organism>
<accession>A0AAD7PZA4</accession>